<dbReference type="InterPro" id="IPR036890">
    <property type="entry name" value="HATPase_C_sf"/>
</dbReference>
<feature type="transmembrane region" description="Helical" evidence="7">
    <location>
        <begin position="329"/>
        <end position="350"/>
    </location>
</feature>
<dbReference type="PANTHER" id="PTHR24421">
    <property type="entry name" value="NITRATE/NITRITE SENSOR PROTEIN NARX-RELATED"/>
    <property type="match status" value="1"/>
</dbReference>
<protein>
    <recommendedName>
        <fullName evidence="2">histidine kinase</fullName>
        <ecNumber evidence="2">2.7.13.3</ecNumber>
    </recommendedName>
</protein>
<evidence type="ECO:0000256" key="1">
    <source>
        <dbReference type="ARBA" id="ARBA00000085"/>
    </source>
</evidence>
<sequence length="647" mass="71740">MNVRSQRLIGGILLFFSCAVLLAGAILSVDKGHGETAGLHLMRAQWLQQQVARDTAPPATLDSRSLPGAWRATALPFRPTIALLRQAESGTRADYENGARITWIKVDVAPQSLRAETLALYGARIKTDGTVAVYIDGRLAYRAQQHGPLYNSTRTPLWLLVEQGPGQAPVREILLRLEHTPQSQVALSSLWLGPADALHAGYQVRQWLQQELPALLSAAFLAVGVFALFVWFRRPHDMAYLLFFNLSASAFMRGLHFYVGLPIENDWFAWLTVNSLFWLVLSVHFFLRQLHGQPLTWLTRAMVTITSLVGVLTLPVLAVLPNMPTVTPLIYLVAAVMSLVACVVSGVYAWRHSGEGRMVVCGVFGCTALGMTDWMLQNNVISPEGWYFGAYTPALCFIVFGALMYRRYVAAIAEVERVNASLAERLKAREAELEASHRRLRDIELRQTISDERQRLMQDMHDGLGSSLISAIRSVERGDLSDARVSQILKDCLDDLKLTIDSMEPVDADLLLLLATLRFRLEPRLEGTGVNLNWEVREMPTLAWLNPSSALHILRIVQESIANILRHTHATEIHVSTAVVDDGVCIRIGDNGQGFDPDVVLAQRAGRGLQNQRRRAAALGGKVQWQSGPQGTVFTLWLPMEMGAPVA</sequence>
<dbReference type="PANTHER" id="PTHR24421:SF10">
    <property type="entry name" value="NITRATE_NITRITE SENSOR PROTEIN NARQ"/>
    <property type="match status" value="1"/>
</dbReference>
<feature type="transmembrane region" description="Helical" evidence="7">
    <location>
        <begin position="388"/>
        <end position="405"/>
    </location>
</feature>
<dbReference type="SMART" id="SM00387">
    <property type="entry name" value="HATPase_c"/>
    <property type="match status" value="1"/>
</dbReference>
<dbReference type="GO" id="GO:0016301">
    <property type="term" value="F:kinase activity"/>
    <property type="evidence" value="ECO:0007669"/>
    <property type="project" value="UniProtKB-KW"/>
</dbReference>
<evidence type="ECO:0000256" key="3">
    <source>
        <dbReference type="ARBA" id="ARBA00022679"/>
    </source>
</evidence>
<keyword evidence="10" id="KW-1185">Reference proteome</keyword>
<name>A0ABX0P4W5_9BURK</name>
<reference evidence="9 10" key="1">
    <citation type="submission" date="2020-03" db="EMBL/GenBank/DDBJ databases">
        <title>Genome sequence of strain Massilia sp. TW-1.</title>
        <authorList>
            <person name="Chaudhary D.K."/>
        </authorList>
    </citation>
    <scope>NUCLEOTIDE SEQUENCE [LARGE SCALE GENOMIC DNA]</scope>
    <source>
        <strain evidence="9 10">TW-1</strain>
    </source>
</reference>
<comment type="caution">
    <text evidence="9">The sequence shown here is derived from an EMBL/GenBank/DDBJ whole genome shotgun (WGS) entry which is preliminary data.</text>
</comment>
<dbReference type="Pfam" id="PF02518">
    <property type="entry name" value="HATPase_c"/>
    <property type="match status" value="1"/>
</dbReference>
<evidence type="ECO:0000256" key="7">
    <source>
        <dbReference type="SAM" id="Phobius"/>
    </source>
</evidence>
<dbReference type="SUPFAM" id="SSF55874">
    <property type="entry name" value="ATPase domain of HSP90 chaperone/DNA topoisomerase II/histidine kinase"/>
    <property type="match status" value="1"/>
</dbReference>
<dbReference type="InterPro" id="IPR003594">
    <property type="entry name" value="HATPase_dom"/>
</dbReference>
<feature type="transmembrane region" description="Helical" evidence="7">
    <location>
        <begin position="357"/>
        <end position="376"/>
    </location>
</feature>
<feature type="transmembrane region" description="Helical" evidence="7">
    <location>
        <begin position="212"/>
        <end position="232"/>
    </location>
</feature>
<dbReference type="Gene3D" id="3.30.565.10">
    <property type="entry name" value="Histidine kinase-like ATPase, C-terminal domain"/>
    <property type="match status" value="1"/>
</dbReference>
<dbReference type="InterPro" id="IPR005467">
    <property type="entry name" value="His_kinase_dom"/>
</dbReference>
<evidence type="ECO:0000313" key="9">
    <source>
        <dbReference type="EMBL" id="NIA52249.1"/>
    </source>
</evidence>
<dbReference type="EC" id="2.7.13.3" evidence="2"/>
<organism evidence="9 10">
    <name type="scientific">Telluria antibiotica</name>
    <dbReference type="NCBI Taxonomy" id="2717319"/>
    <lineage>
        <taxon>Bacteria</taxon>
        <taxon>Pseudomonadati</taxon>
        <taxon>Pseudomonadota</taxon>
        <taxon>Betaproteobacteria</taxon>
        <taxon>Burkholderiales</taxon>
        <taxon>Oxalobacteraceae</taxon>
        <taxon>Telluria group</taxon>
        <taxon>Telluria</taxon>
    </lineage>
</organism>
<feature type="coiled-coil region" evidence="6">
    <location>
        <begin position="412"/>
        <end position="446"/>
    </location>
</feature>
<evidence type="ECO:0000256" key="6">
    <source>
        <dbReference type="SAM" id="Coils"/>
    </source>
</evidence>
<dbReference type="Proteomes" id="UP000716322">
    <property type="component" value="Unassembled WGS sequence"/>
</dbReference>
<keyword evidence="4 9" id="KW-0418">Kinase</keyword>
<keyword evidence="6" id="KW-0175">Coiled coil</keyword>
<keyword evidence="7" id="KW-1133">Transmembrane helix</keyword>
<dbReference type="RefSeq" id="WP_166855622.1">
    <property type="nucleotide sequence ID" value="NZ_JAAQOM010000001.1"/>
</dbReference>
<dbReference type="PROSITE" id="PS51257">
    <property type="entry name" value="PROKAR_LIPOPROTEIN"/>
    <property type="match status" value="1"/>
</dbReference>
<proteinExistence type="predicted"/>
<feature type="domain" description="Histidine kinase" evidence="8">
    <location>
        <begin position="455"/>
        <end position="642"/>
    </location>
</feature>
<keyword evidence="5" id="KW-0902">Two-component regulatory system</keyword>
<feature type="transmembrane region" description="Helical" evidence="7">
    <location>
        <begin position="299"/>
        <end position="323"/>
    </location>
</feature>
<evidence type="ECO:0000313" key="10">
    <source>
        <dbReference type="Proteomes" id="UP000716322"/>
    </source>
</evidence>
<evidence type="ECO:0000256" key="5">
    <source>
        <dbReference type="ARBA" id="ARBA00023012"/>
    </source>
</evidence>
<dbReference type="InterPro" id="IPR050482">
    <property type="entry name" value="Sensor_HK_TwoCompSys"/>
</dbReference>
<dbReference type="CDD" id="cd16917">
    <property type="entry name" value="HATPase_UhpB-NarQ-NarX-like"/>
    <property type="match status" value="1"/>
</dbReference>
<feature type="transmembrane region" description="Helical" evidence="7">
    <location>
        <begin position="239"/>
        <end position="261"/>
    </location>
</feature>
<dbReference type="PROSITE" id="PS50109">
    <property type="entry name" value="HIS_KIN"/>
    <property type="match status" value="1"/>
</dbReference>
<evidence type="ECO:0000256" key="4">
    <source>
        <dbReference type="ARBA" id="ARBA00022777"/>
    </source>
</evidence>
<keyword evidence="3" id="KW-0808">Transferase</keyword>
<dbReference type="EMBL" id="JAAQOM010000001">
    <property type="protein sequence ID" value="NIA52249.1"/>
    <property type="molecule type" value="Genomic_DNA"/>
</dbReference>
<keyword evidence="7" id="KW-0812">Transmembrane</keyword>
<comment type="catalytic activity">
    <reaction evidence="1">
        <text>ATP + protein L-histidine = ADP + protein N-phospho-L-histidine.</text>
        <dbReference type="EC" id="2.7.13.3"/>
    </reaction>
</comment>
<keyword evidence="7" id="KW-0472">Membrane</keyword>
<evidence type="ECO:0000259" key="8">
    <source>
        <dbReference type="PROSITE" id="PS50109"/>
    </source>
</evidence>
<gene>
    <name evidence="9" type="ORF">HAV22_01090</name>
</gene>
<evidence type="ECO:0000256" key="2">
    <source>
        <dbReference type="ARBA" id="ARBA00012438"/>
    </source>
</evidence>
<feature type="transmembrane region" description="Helical" evidence="7">
    <location>
        <begin position="267"/>
        <end position="287"/>
    </location>
</feature>
<accession>A0ABX0P4W5</accession>